<dbReference type="Gene3D" id="3.40.109.10">
    <property type="entry name" value="NADH Oxidase"/>
    <property type="match status" value="1"/>
</dbReference>
<comment type="caution">
    <text evidence="1">The sequence shown here is derived from an EMBL/GenBank/DDBJ whole genome shotgun (WGS) entry which is preliminary data.</text>
</comment>
<gene>
    <name evidence="1" type="ORF">ACFPZ3_26740</name>
</gene>
<dbReference type="InterPro" id="IPR000415">
    <property type="entry name" value="Nitroreductase-like"/>
</dbReference>
<dbReference type="RefSeq" id="WP_379516977.1">
    <property type="nucleotide sequence ID" value="NZ_JBHSPA010000029.1"/>
</dbReference>
<dbReference type="EMBL" id="JBHSPA010000029">
    <property type="protein sequence ID" value="MFC5827476.1"/>
    <property type="molecule type" value="Genomic_DNA"/>
</dbReference>
<evidence type="ECO:0008006" key="3">
    <source>
        <dbReference type="Google" id="ProtNLM"/>
    </source>
</evidence>
<dbReference type="SUPFAM" id="SSF55469">
    <property type="entry name" value="FMN-dependent nitroreductase-like"/>
    <property type="match status" value="1"/>
</dbReference>
<evidence type="ECO:0000313" key="2">
    <source>
        <dbReference type="Proteomes" id="UP001596058"/>
    </source>
</evidence>
<protein>
    <recommendedName>
        <fullName evidence="3">Nitroreductase family protein</fullName>
    </recommendedName>
</protein>
<sequence length="314" mass="34933">MKRLRDLEPDFWRAPSAHNTRPWTLTYAGEEAAVGWDPARALPISDPTGRDLRLSLGAFVECCLIVCADAGLHIAFRPDPGPLRAGFLHEAEGPYETDFTIADVRARVAGRGEYHAGRLPEEVPLEGMRRLPCRDLADLLRAADLCQSGDRKVTRELRSWLRLTRRHRRRFLDGLGDRALALTKAEALALRASLALYPALRRLGLPRVLAGASRELLDYDGDVLVLVGPAHEDMAEDMAKDMADVEPGRALMRNWLRLSALGYTTYPLSQIIDWEPTRRVLADRLGVADPRTLLHVARVGRLTAPAAPPARLRP</sequence>
<dbReference type="Proteomes" id="UP001596058">
    <property type="component" value="Unassembled WGS sequence"/>
</dbReference>
<evidence type="ECO:0000313" key="1">
    <source>
        <dbReference type="EMBL" id="MFC5827476.1"/>
    </source>
</evidence>
<reference evidence="2" key="1">
    <citation type="journal article" date="2019" name="Int. J. Syst. Evol. Microbiol.">
        <title>The Global Catalogue of Microorganisms (GCM) 10K type strain sequencing project: providing services to taxonomists for standard genome sequencing and annotation.</title>
        <authorList>
            <consortium name="The Broad Institute Genomics Platform"/>
            <consortium name="The Broad Institute Genome Sequencing Center for Infectious Disease"/>
            <person name="Wu L."/>
            <person name="Ma J."/>
        </authorList>
    </citation>
    <scope>NUCLEOTIDE SEQUENCE [LARGE SCALE GENOMIC DNA]</scope>
    <source>
        <strain evidence="2">CCUG 53903</strain>
    </source>
</reference>
<name>A0ABW1CP33_9ACTN</name>
<accession>A0ABW1CP33</accession>
<keyword evidence="2" id="KW-1185">Reference proteome</keyword>
<proteinExistence type="predicted"/>
<organism evidence="1 2">
    <name type="scientific">Nonomuraea insulae</name>
    <dbReference type="NCBI Taxonomy" id="1616787"/>
    <lineage>
        <taxon>Bacteria</taxon>
        <taxon>Bacillati</taxon>
        <taxon>Actinomycetota</taxon>
        <taxon>Actinomycetes</taxon>
        <taxon>Streptosporangiales</taxon>
        <taxon>Streptosporangiaceae</taxon>
        <taxon>Nonomuraea</taxon>
    </lineage>
</organism>